<evidence type="ECO:0000313" key="3">
    <source>
        <dbReference type="EMBL" id="GIL98054.1"/>
    </source>
</evidence>
<accession>A0A8J4BXX9</accession>
<dbReference type="OrthoDB" id="528424at2759"/>
<dbReference type="Proteomes" id="UP000722791">
    <property type="component" value="Unassembled WGS sequence"/>
</dbReference>
<evidence type="ECO:0000313" key="4">
    <source>
        <dbReference type="Proteomes" id="UP000747110"/>
    </source>
</evidence>
<evidence type="ECO:0000256" key="1">
    <source>
        <dbReference type="SAM" id="MobiDB-lite"/>
    </source>
</evidence>
<dbReference type="EMBL" id="BNCP01000002">
    <property type="protein sequence ID" value="GIL70335.1"/>
    <property type="molecule type" value="Genomic_DNA"/>
</dbReference>
<feature type="compositionally biased region" description="Low complexity" evidence="1">
    <location>
        <begin position="555"/>
        <end position="586"/>
    </location>
</feature>
<dbReference type="Proteomes" id="UP000747110">
    <property type="component" value="Unassembled WGS sequence"/>
</dbReference>
<dbReference type="AlphaFoldDB" id="A0A8J4BXX9"/>
<sequence>MLEQGHDRLPGYLDAAKHLLIPPLEQKQEPSSKDGAASAAASLDESLMVIFPGALLPVTAFKDLAAAVQKATAPHLRLWVGVLDVDIISLTGVLCGPNPTFKEVIKAFRDSDVYGKMLQNFIDYAVDAGFVPQGKRPGRISNLLLVGQSAGCVGMVPTAVHTAAASVMLAGVHNSPEYTQLEVFIAETWTRPLMMLVGELDGQMRWPLLSPYIAETAAMATKFGPGFAAVNKPVVVVSELNHGHTSNGQARTQRGDITAGVAEYGKCIEQVGGLIGAFATAHLTTSAAARSQASRTLLNEVRQSMCLTAPYCIALGLGNPAAAFPMAATGDGPGATGASRAGGLVTGAQRIAGQDASTALHPGEVAEAEAHAVKLQLHVLAGLPPSELQRLTVVATAHTDVETFLYSQPVMLPQEGPQEGPQEVKTSRWLLHIHVMMHYKALDAPGLTLAPRAPDYWLKLKCAQFVAAMLHLPNPDQYATPAPAELNRLALEAALAAAPLPVVERYRALGRQLEFGPDTNFLISDKSAPQPVTNIPEDFVRNTRISFNYCKSGNGEAAQPQAPSGAASQSQLQQQQPQPHPGVSPGRLGDPVRVISPYVLMPAPENVASFPCNEARFVGPFYVKVISIPQAMEWIWLDSLREIETPW</sequence>
<name>A0A8J4BXX9_9CHLO</name>
<keyword evidence="4" id="KW-1185">Reference proteome</keyword>
<organism evidence="2 4">
    <name type="scientific">Volvox reticuliferus</name>
    <dbReference type="NCBI Taxonomy" id="1737510"/>
    <lineage>
        <taxon>Eukaryota</taxon>
        <taxon>Viridiplantae</taxon>
        <taxon>Chlorophyta</taxon>
        <taxon>core chlorophytes</taxon>
        <taxon>Chlorophyceae</taxon>
        <taxon>CS clade</taxon>
        <taxon>Chlamydomonadales</taxon>
        <taxon>Volvocaceae</taxon>
        <taxon>Volvox</taxon>
    </lineage>
</organism>
<reference evidence="2" key="1">
    <citation type="journal article" date="2021" name="Proc. Natl. Acad. Sci. U.S.A.">
        <title>Three genomes in the algal genus Volvox reveal the fate of a haploid sex-determining region after a transition to homothallism.</title>
        <authorList>
            <person name="Yamamoto K."/>
            <person name="Hamaji T."/>
            <person name="Kawai-Toyooka H."/>
            <person name="Matsuzaki R."/>
            <person name="Takahashi F."/>
            <person name="Nishimura Y."/>
            <person name="Kawachi M."/>
            <person name="Noguchi H."/>
            <person name="Minakuchi Y."/>
            <person name="Umen J.G."/>
            <person name="Toyoda A."/>
            <person name="Nozaki H."/>
        </authorList>
    </citation>
    <scope>NUCLEOTIDE SEQUENCE</scope>
    <source>
        <strain evidence="3">NIES-3785</strain>
        <strain evidence="2">NIES-3786</strain>
    </source>
</reference>
<dbReference type="EMBL" id="BNCQ01000005">
    <property type="protein sequence ID" value="GIL98054.1"/>
    <property type="molecule type" value="Genomic_DNA"/>
</dbReference>
<feature type="region of interest" description="Disordered" evidence="1">
    <location>
        <begin position="555"/>
        <end position="587"/>
    </location>
</feature>
<comment type="caution">
    <text evidence="2">The sequence shown here is derived from an EMBL/GenBank/DDBJ whole genome shotgun (WGS) entry which is preliminary data.</text>
</comment>
<evidence type="ECO:0000313" key="2">
    <source>
        <dbReference type="EMBL" id="GIL70335.1"/>
    </source>
</evidence>
<gene>
    <name evidence="2" type="ORF">Vretifemale_970</name>
    <name evidence="3" type="ORF">Vretimale_3442</name>
</gene>
<proteinExistence type="predicted"/>
<protein>
    <submittedName>
        <fullName evidence="2">Uncharacterized protein</fullName>
    </submittedName>
</protein>